<name>A0A6B1DQU8_9CHLR</name>
<dbReference type="PANTHER" id="PTHR43386:SF1">
    <property type="entry name" value="D,D-DIPEPTIDE TRANSPORT SYSTEM PERMEASE PROTEIN DDPC-RELATED"/>
    <property type="match status" value="1"/>
</dbReference>
<feature type="transmembrane region" description="Helical" evidence="8">
    <location>
        <begin position="92"/>
        <end position="112"/>
    </location>
</feature>
<evidence type="ECO:0000259" key="9">
    <source>
        <dbReference type="PROSITE" id="PS50928"/>
    </source>
</evidence>
<keyword evidence="5 8" id="KW-1133">Transmembrane helix</keyword>
<organism evidence="10">
    <name type="scientific">Caldilineaceae bacterium SB0662_bin_9</name>
    <dbReference type="NCBI Taxonomy" id="2605258"/>
    <lineage>
        <taxon>Bacteria</taxon>
        <taxon>Bacillati</taxon>
        <taxon>Chloroflexota</taxon>
        <taxon>Caldilineae</taxon>
        <taxon>Caldilineales</taxon>
        <taxon>Caldilineaceae</taxon>
    </lineage>
</organism>
<dbReference type="GO" id="GO:0055085">
    <property type="term" value="P:transmembrane transport"/>
    <property type="evidence" value="ECO:0007669"/>
    <property type="project" value="InterPro"/>
</dbReference>
<feature type="transmembrane region" description="Helical" evidence="8">
    <location>
        <begin position="254"/>
        <end position="276"/>
    </location>
</feature>
<evidence type="ECO:0000256" key="8">
    <source>
        <dbReference type="RuleBase" id="RU363032"/>
    </source>
</evidence>
<comment type="similarity">
    <text evidence="7">Belongs to the binding-protein-dependent transport system permease family. OppBC subfamily.</text>
</comment>
<feature type="transmembrane region" description="Helical" evidence="8">
    <location>
        <begin position="205"/>
        <end position="234"/>
    </location>
</feature>
<dbReference type="InterPro" id="IPR050366">
    <property type="entry name" value="BP-dependent_transpt_permease"/>
</dbReference>
<dbReference type="AlphaFoldDB" id="A0A6B1DQU8"/>
<evidence type="ECO:0000256" key="1">
    <source>
        <dbReference type="ARBA" id="ARBA00004651"/>
    </source>
</evidence>
<dbReference type="CDD" id="cd06261">
    <property type="entry name" value="TM_PBP2"/>
    <property type="match status" value="1"/>
</dbReference>
<dbReference type="InterPro" id="IPR053385">
    <property type="entry name" value="ABC_transport_permease"/>
</dbReference>
<dbReference type="GO" id="GO:0005886">
    <property type="term" value="C:plasma membrane"/>
    <property type="evidence" value="ECO:0007669"/>
    <property type="project" value="UniProtKB-SubCell"/>
</dbReference>
<evidence type="ECO:0000256" key="3">
    <source>
        <dbReference type="ARBA" id="ARBA00022475"/>
    </source>
</evidence>
<keyword evidence="2 8" id="KW-0813">Transport</keyword>
<comment type="subcellular location">
    <subcellularLocation>
        <location evidence="1 8">Cell membrane</location>
        <topology evidence="1 8">Multi-pass membrane protein</topology>
    </subcellularLocation>
</comment>
<keyword evidence="3" id="KW-1003">Cell membrane</keyword>
<dbReference type="EMBL" id="VXPY01000005">
    <property type="protein sequence ID" value="MYD88814.1"/>
    <property type="molecule type" value="Genomic_DNA"/>
</dbReference>
<evidence type="ECO:0000256" key="5">
    <source>
        <dbReference type="ARBA" id="ARBA00022989"/>
    </source>
</evidence>
<feature type="domain" description="ABC transmembrane type-1" evidence="9">
    <location>
        <begin position="88"/>
        <end position="277"/>
    </location>
</feature>
<feature type="transmembrane region" description="Helical" evidence="8">
    <location>
        <begin position="29"/>
        <end position="50"/>
    </location>
</feature>
<dbReference type="Gene3D" id="1.10.3720.10">
    <property type="entry name" value="MetI-like"/>
    <property type="match status" value="1"/>
</dbReference>
<evidence type="ECO:0000313" key="10">
    <source>
        <dbReference type="EMBL" id="MYD88814.1"/>
    </source>
</evidence>
<dbReference type="PANTHER" id="PTHR43386">
    <property type="entry name" value="OLIGOPEPTIDE TRANSPORT SYSTEM PERMEASE PROTEIN APPC"/>
    <property type="match status" value="1"/>
</dbReference>
<dbReference type="InterPro" id="IPR035906">
    <property type="entry name" value="MetI-like_sf"/>
</dbReference>
<evidence type="ECO:0000256" key="2">
    <source>
        <dbReference type="ARBA" id="ARBA00022448"/>
    </source>
</evidence>
<accession>A0A6B1DQU8</accession>
<gene>
    <name evidence="10" type="ORF">F4Y08_00525</name>
</gene>
<dbReference type="PROSITE" id="PS50928">
    <property type="entry name" value="ABC_TM1"/>
    <property type="match status" value="1"/>
</dbReference>
<dbReference type="NCBIfam" id="NF045474">
    <property type="entry name" value="Opp2C"/>
    <property type="match status" value="1"/>
</dbReference>
<comment type="caution">
    <text evidence="10">The sequence shown here is derived from an EMBL/GenBank/DDBJ whole genome shotgun (WGS) entry which is preliminary data.</text>
</comment>
<evidence type="ECO:0000256" key="6">
    <source>
        <dbReference type="ARBA" id="ARBA00023136"/>
    </source>
</evidence>
<keyword evidence="6 8" id="KW-0472">Membrane</keyword>
<dbReference type="SUPFAM" id="SSF161098">
    <property type="entry name" value="MetI-like"/>
    <property type="match status" value="1"/>
</dbReference>
<protein>
    <submittedName>
        <fullName evidence="10">ABC transporter permease subunit</fullName>
    </submittedName>
</protein>
<sequence>MERLPRTFIHGGSRRRWQWAGLLREPGTALGLLLVVSLLLAGLVAPWLPLDDPTQISLSHRLHPPSVEHPLGTDHLGRDTFSRIVHGARMTLLASAATLVLSMTIALAVGIVSGYNGGWTDTALMGVVDLLLAFPSLILALAVAGALGPGLFNVLLAAGAVWWVGHARIIRGITLGARNMEYVTAARAIGSSNRRIFLRHITPNILGPIVVIASLDVGWIILGIAGLSFLGLGAQPPTPEWGAMLNDARPFLQTAPRLLLLPGAAIFIAVLGFNLLGDGLRDLLAPLPNVQVPD</sequence>
<keyword evidence="4 8" id="KW-0812">Transmembrane</keyword>
<feature type="transmembrane region" description="Helical" evidence="8">
    <location>
        <begin position="132"/>
        <end position="165"/>
    </location>
</feature>
<evidence type="ECO:0000256" key="7">
    <source>
        <dbReference type="ARBA" id="ARBA00024202"/>
    </source>
</evidence>
<proteinExistence type="inferred from homology"/>
<dbReference type="Pfam" id="PF00528">
    <property type="entry name" value="BPD_transp_1"/>
    <property type="match status" value="1"/>
</dbReference>
<dbReference type="InterPro" id="IPR000515">
    <property type="entry name" value="MetI-like"/>
</dbReference>
<reference evidence="10" key="1">
    <citation type="submission" date="2019-09" db="EMBL/GenBank/DDBJ databases">
        <title>Characterisation of the sponge microbiome using genome-centric metagenomics.</title>
        <authorList>
            <person name="Engelberts J.P."/>
            <person name="Robbins S.J."/>
            <person name="De Goeij J.M."/>
            <person name="Aranda M."/>
            <person name="Bell S.C."/>
            <person name="Webster N.S."/>
        </authorList>
    </citation>
    <scope>NUCLEOTIDE SEQUENCE</scope>
    <source>
        <strain evidence="10">SB0662_bin_9</strain>
    </source>
</reference>
<evidence type="ECO:0000256" key="4">
    <source>
        <dbReference type="ARBA" id="ARBA00022692"/>
    </source>
</evidence>